<comment type="caution">
    <text evidence="3">The sequence shown here is derived from an EMBL/GenBank/DDBJ whole genome shotgun (WGS) entry which is preliminary data.</text>
</comment>
<dbReference type="InterPro" id="IPR046848">
    <property type="entry name" value="E_motif"/>
</dbReference>
<evidence type="ECO:0000256" key="1">
    <source>
        <dbReference type="ARBA" id="ARBA00022737"/>
    </source>
</evidence>
<accession>A0A9K3JXH4</accession>
<dbReference type="GO" id="GO:0099402">
    <property type="term" value="P:plant organ development"/>
    <property type="evidence" value="ECO:0007669"/>
    <property type="project" value="UniProtKB-ARBA"/>
</dbReference>
<dbReference type="Pfam" id="PF01535">
    <property type="entry name" value="PPR"/>
    <property type="match status" value="9"/>
</dbReference>
<dbReference type="EMBL" id="MNCJ02000316">
    <property type="protein sequence ID" value="KAF5822535.1"/>
    <property type="molecule type" value="Genomic_DNA"/>
</dbReference>
<dbReference type="PANTHER" id="PTHR47926">
    <property type="entry name" value="PENTATRICOPEPTIDE REPEAT-CONTAINING PROTEIN"/>
    <property type="match status" value="1"/>
</dbReference>
<evidence type="ECO:0000313" key="3">
    <source>
        <dbReference type="EMBL" id="KAF5822535.1"/>
    </source>
</evidence>
<dbReference type="Pfam" id="PF12854">
    <property type="entry name" value="PPR_1"/>
    <property type="match status" value="1"/>
</dbReference>
<dbReference type="FunFam" id="1.25.40.10:FF:000158">
    <property type="entry name" value="pentatricopeptide repeat-containing protein At2g33680"/>
    <property type="match status" value="1"/>
</dbReference>
<evidence type="ECO:0000313" key="4">
    <source>
        <dbReference type="Proteomes" id="UP000215914"/>
    </source>
</evidence>
<dbReference type="InterPro" id="IPR046960">
    <property type="entry name" value="PPR_At4g14850-like_plant"/>
</dbReference>
<name>A0A9K3JXH4_HELAN</name>
<dbReference type="Gramene" id="mRNA:HanXRQr2_Chr01g0027681">
    <property type="protein sequence ID" value="mRNA:HanXRQr2_Chr01g0027681"/>
    <property type="gene ID" value="HanXRQr2_Chr01g0027681"/>
</dbReference>
<keyword evidence="1" id="KW-0677">Repeat</keyword>
<dbReference type="Gene3D" id="1.25.40.10">
    <property type="entry name" value="Tetratricopeptide repeat domain"/>
    <property type="match status" value="5"/>
</dbReference>
<dbReference type="SUPFAM" id="SSF48452">
    <property type="entry name" value="TPR-like"/>
    <property type="match status" value="1"/>
</dbReference>
<gene>
    <name evidence="3" type="ORF">HanXRQr2_Chr01g0027681</name>
</gene>
<feature type="repeat" description="PPR" evidence="2">
    <location>
        <begin position="210"/>
        <end position="240"/>
    </location>
</feature>
<feature type="repeat" description="PPR" evidence="2">
    <location>
        <begin position="431"/>
        <end position="465"/>
    </location>
</feature>
<dbReference type="GO" id="GO:0003723">
    <property type="term" value="F:RNA binding"/>
    <property type="evidence" value="ECO:0007669"/>
    <property type="project" value="InterPro"/>
</dbReference>
<feature type="repeat" description="PPR" evidence="2">
    <location>
        <begin position="55"/>
        <end position="89"/>
    </location>
</feature>
<dbReference type="NCBIfam" id="TIGR00756">
    <property type="entry name" value="PPR"/>
    <property type="match status" value="9"/>
</dbReference>
<evidence type="ECO:0000256" key="2">
    <source>
        <dbReference type="PROSITE-ProRule" id="PRU00708"/>
    </source>
</evidence>
<sequence length="652" mass="74388">MIIPVIHVKNARFHLRFLCSNANSLFQSNTKITRCFRNGDIKAALHVFDEMPVKNIVTWNCMISGFVKNGMVFDARKVFDEMPNRNVVSWTAMLDGYAKCGRLDESRALFDAMTDKNVVCWNAMLSGYVTNGRMDEARSLFDEILVKNSVTWATVIEGWFRQGRVDEARNLFDDCPFDDVLVNNTMLVGYAEMGDLESLWTLFGTMRERDVASWTTVIRCFTKSGKMVMARKLFDDMPAKDVIVWTVMIQGYVKNNQIEDARKLFDEMPNRDIVVWNSIMSGYVKNKNLEQALELFNKMPKRNIVSWNTILQGYVQEHDMLNARIFFNKIPVKDQTTWNIMICGFQSGEAFDLYYQMLQTRIKPDQVTFTGLISVCGSLAVHGWGKAMHSCAIKYAYVNDSTVVSSLISMYSKCGFMDDATIIFETTIKKDTVLWNAMIAAHSYHGSALNALKLFSSMTESGYRPDHLTFLGLLTGCAHSGMVKESWECFKSMEKNWKIHPTAEHYACMIDILGRSGMLTEAYELVKQLPVELPSYTWETLLSCCRVHENFELGELVGRKLVGTRDLNAGIGVLRSNIYAARGMWDDAANVRTLLAHRGVRKDVACSWIELKGRVFRFVYNDRSHSELEELHKMLESLSAAMEIYGSHSQLD</sequence>
<dbReference type="PROSITE" id="PS51375">
    <property type="entry name" value="PPR"/>
    <property type="match status" value="6"/>
</dbReference>
<reference evidence="3" key="1">
    <citation type="journal article" date="2017" name="Nature">
        <title>The sunflower genome provides insights into oil metabolism, flowering and Asterid evolution.</title>
        <authorList>
            <person name="Badouin H."/>
            <person name="Gouzy J."/>
            <person name="Grassa C.J."/>
            <person name="Murat F."/>
            <person name="Staton S.E."/>
            <person name="Cottret L."/>
            <person name="Lelandais-Briere C."/>
            <person name="Owens G.L."/>
            <person name="Carrere S."/>
            <person name="Mayjonade B."/>
            <person name="Legrand L."/>
            <person name="Gill N."/>
            <person name="Kane N.C."/>
            <person name="Bowers J.E."/>
            <person name="Hubner S."/>
            <person name="Bellec A."/>
            <person name="Berard A."/>
            <person name="Berges H."/>
            <person name="Blanchet N."/>
            <person name="Boniface M.C."/>
            <person name="Brunel D."/>
            <person name="Catrice O."/>
            <person name="Chaidir N."/>
            <person name="Claudel C."/>
            <person name="Donnadieu C."/>
            <person name="Faraut T."/>
            <person name="Fievet G."/>
            <person name="Helmstetter N."/>
            <person name="King M."/>
            <person name="Knapp S.J."/>
            <person name="Lai Z."/>
            <person name="Le Paslier M.C."/>
            <person name="Lippi Y."/>
            <person name="Lorenzon L."/>
            <person name="Mandel J.R."/>
            <person name="Marage G."/>
            <person name="Marchand G."/>
            <person name="Marquand E."/>
            <person name="Bret-Mestries E."/>
            <person name="Morien E."/>
            <person name="Nambeesan S."/>
            <person name="Nguyen T."/>
            <person name="Pegot-Espagnet P."/>
            <person name="Pouilly N."/>
            <person name="Raftis F."/>
            <person name="Sallet E."/>
            <person name="Schiex T."/>
            <person name="Thomas J."/>
            <person name="Vandecasteele C."/>
            <person name="Vares D."/>
            <person name="Vear F."/>
            <person name="Vautrin S."/>
            <person name="Crespi M."/>
            <person name="Mangin B."/>
            <person name="Burke J.M."/>
            <person name="Salse J."/>
            <person name="Munos S."/>
            <person name="Vincourt P."/>
            <person name="Rieseberg L.H."/>
            <person name="Langlade N.B."/>
        </authorList>
    </citation>
    <scope>NUCLEOTIDE SEQUENCE</scope>
    <source>
        <tissue evidence="3">Leaves</tissue>
    </source>
</reference>
<dbReference type="InterPro" id="IPR002885">
    <property type="entry name" value="PPR_rpt"/>
</dbReference>
<dbReference type="Pfam" id="PF13041">
    <property type="entry name" value="PPR_2"/>
    <property type="match status" value="2"/>
</dbReference>
<feature type="repeat" description="PPR" evidence="2">
    <location>
        <begin position="117"/>
        <end position="151"/>
    </location>
</feature>
<dbReference type="PANTHER" id="PTHR47926:SF452">
    <property type="entry name" value="PENTATRICOPEPTIDE REPEAT-CONTAINING PROTEIN"/>
    <property type="match status" value="1"/>
</dbReference>
<keyword evidence="4" id="KW-1185">Reference proteome</keyword>
<organism evidence="3 4">
    <name type="scientific">Helianthus annuus</name>
    <name type="common">Common sunflower</name>
    <dbReference type="NCBI Taxonomy" id="4232"/>
    <lineage>
        <taxon>Eukaryota</taxon>
        <taxon>Viridiplantae</taxon>
        <taxon>Streptophyta</taxon>
        <taxon>Embryophyta</taxon>
        <taxon>Tracheophyta</taxon>
        <taxon>Spermatophyta</taxon>
        <taxon>Magnoliopsida</taxon>
        <taxon>eudicotyledons</taxon>
        <taxon>Gunneridae</taxon>
        <taxon>Pentapetalae</taxon>
        <taxon>asterids</taxon>
        <taxon>campanulids</taxon>
        <taxon>Asterales</taxon>
        <taxon>Asteraceae</taxon>
        <taxon>Asteroideae</taxon>
        <taxon>Heliantheae alliance</taxon>
        <taxon>Heliantheae</taxon>
        <taxon>Helianthus</taxon>
    </lineage>
</organism>
<proteinExistence type="predicted"/>
<dbReference type="GO" id="GO:0009451">
    <property type="term" value="P:RNA modification"/>
    <property type="evidence" value="ECO:0007669"/>
    <property type="project" value="InterPro"/>
</dbReference>
<dbReference type="Proteomes" id="UP000215914">
    <property type="component" value="Unassembled WGS sequence"/>
</dbReference>
<dbReference type="InterPro" id="IPR011990">
    <property type="entry name" value="TPR-like_helical_dom_sf"/>
</dbReference>
<protein>
    <submittedName>
        <fullName evidence="3">Tetratricopeptide-like helical domain superfamily</fullName>
    </submittedName>
</protein>
<reference evidence="3" key="2">
    <citation type="submission" date="2020-06" db="EMBL/GenBank/DDBJ databases">
        <title>Helianthus annuus Genome sequencing and assembly Release 2.</title>
        <authorList>
            <person name="Gouzy J."/>
            <person name="Langlade N."/>
            <person name="Munos S."/>
        </authorList>
    </citation>
    <scope>NUCLEOTIDE SEQUENCE</scope>
    <source>
        <tissue evidence="3">Leaves</tissue>
    </source>
</reference>
<feature type="repeat" description="PPR" evidence="2">
    <location>
        <begin position="272"/>
        <end position="306"/>
    </location>
</feature>
<dbReference type="FunFam" id="1.25.40.10:FF:000125">
    <property type="entry name" value="Pentatricopeptide repeat-containing protein"/>
    <property type="match status" value="2"/>
</dbReference>
<dbReference type="AlphaFoldDB" id="A0A9K3JXH4"/>
<feature type="repeat" description="PPR" evidence="2">
    <location>
        <begin position="241"/>
        <end position="271"/>
    </location>
</feature>
<dbReference type="Pfam" id="PF20431">
    <property type="entry name" value="E_motif"/>
    <property type="match status" value="1"/>
</dbReference>